<feature type="transmembrane region" description="Helical" evidence="8">
    <location>
        <begin position="234"/>
        <end position="255"/>
    </location>
</feature>
<keyword evidence="4" id="KW-0808">Transferase</keyword>
<keyword evidence="2" id="KW-1003">Cell membrane</keyword>
<feature type="transmembrane region" description="Helical" evidence="8">
    <location>
        <begin position="187"/>
        <end position="205"/>
    </location>
</feature>
<comment type="subcellular location">
    <subcellularLocation>
        <location evidence="1">Cell membrane</location>
        <topology evidence="1">Multi-pass membrane protein</topology>
    </subcellularLocation>
</comment>
<feature type="transmembrane region" description="Helical" evidence="8">
    <location>
        <begin position="70"/>
        <end position="90"/>
    </location>
</feature>
<evidence type="ECO:0000256" key="3">
    <source>
        <dbReference type="ARBA" id="ARBA00022676"/>
    </source>
</evidence>
<evidence type="ECO:0000259" key="9">
    <source>
        <dbReference type="Pfam" id="PF13231"/>
    </source>
</evidence>
<feature type="domain" description="Glycosyltransferase RgtA/B/C/D-like" evidence="9">
    <location>
        <begin position="49"/>
        <end position="205"/>
    </location>
</feature>
<dbReference type="EMBL" id="AP025592">
    <property type="protein sequence ID" value="BDG09779.1"/>
    <property type="molecule type" value="Genomic_DNA"/>
</dbReference>
<feature type="transmembrane region" description="Helical" evidence="8">
    <location>
        <begin position="144"/>
        <end position="175"/>
    </location>
</feature>
<gene>
    <name evidence="10" type="ORF">AMPC_28920</name>
</gene>
<dbReference type="PANTHER" id="PTHR33908:SF11">
    <property type="entry name" value="MEMBRANE PROTEIN"/>
    <property type="match status" value="1"/>
</dbReference>
<dbReference type="Pfam" id="PF13231">
    <property type="entry name" value="PMT_2"/>
    <property type="match status" value="1"/>
</dbReference>
<keyword evidence="11" id="KW-1185">Reference proteome</keyword>
<keyword evidence="3" id="KW-0328">Glycosyltransferase</keyword>
<organism evidence="10 11">
    <name type="scientific">Anaeromyxobacter paludicola</name>
    <dbReference type="NCBI Taxonomy" id="2918171"/>
    <lineage>
        <taxon>Bacteria</taxon>
        <taxon>Pseudomonadati</taxon>
        <taxon>Myxococcota</taxon>
        <taxon>Myxococcia</taxon>
        <taxon>Myxococcales</taxon>
        <taxon>Cystobacterineae</taxon>
        <taxon>Anaeromyxobacteraceae</taxon>
        <taxon>Anaeromyxobacter</taxon>
    </lineage>
</organism>
<keyword evidence="6 8" id="KW-1133">Transmembrane helix</keyword>
<sequence>MDRRALAKLLGIAALAAVARAAMVAGLELYSDEAYYWLWSRRLAPGYFDHPPMVAWLAALGTSFSGGEGWLRLPFVVCGGLAVLFAGLCAGELSRDPRAPIWGALLAAAAPLLSLTGALCLPDAPAEAAYAAAAWLLARARGKGWLWAGLAVGLALLAKYTAALLAPALLLLVLWDPALRRELRAPWPWLAGALAVALFLPTLRWDAERGFASIAFQLHHGFGSGTSLRRVGEYVAGQLLGAGPVTLALGLAVLVRARSSAEKRVAAATLLPFAVTTWSALRGPVEANWPSLAYPALCAAAAAGLCRLAEPLARRLLALSLALGLVLVVAFGKEERRPALIAGTAAAERFHGWRAFAREARAAAGAACAEAGCDPSDPFVFASSYQLASELAYYGGWRRFGFTAERPSQLDVWGDRPRPGEPFLVVGDGEVPPAFRPRVRAEGEGPTHRFLAPWPGAVRSGSVTGFARYLGLR</sequence>
<keyword evidence="5 8" id="KW-0812">Transmembrane</keyword>
<reference evidence="11" key="1">
    <citation type="journal article" date="2022" name="Int. J. Syst. Evol. Microbiol.">
        <title>Anaeromyxobacter oryzae sp. nov., Anaeromyxobacter diazotrophicus sp. nov. and Anaeromyxobacter paludicola sp. nov., isolated from paddy soils.</title>
        <authorList>
            <person name="Itoh H."/>
            <person name="Xu Z."/>
            <person name="Mise K."/>
            <person name="Masuda Y."/>
            <person name="Ushijima N."/>
            <person name="Hayakawa C."/>
            <person name="Shiratori Y."/>
            <person name="Senoo K."/>
        </authorList>
    </citation>
    <scope>NUCLEOTIDE SEQUENCE [LARGE SCALE GENOMIC DNA]</scope>
    <source>
        <strain evidence="11">Red630</strain>
    </source>
</reference>
<dbReference type="RefSeq" id="WP_248342110.1">
    <property type="nucleotide sequence ID" value="NZ_AP025592.1"/>
</dbReference>
<evidence type="ECO:0000313" key="11">
    <source>
        <dbReference type="Proteomes" id="UP001162734"/>
    </source>
</evidence>
<evidence type="ECO:0000256" key="2">
    <source>
        <dbReference type="ARBA" id="ARBA00022475"/>
    </source>
</evidence>
<protein>
    <recommendedName>
        <fullName evidence="9">Glycosyltransferase RgtA/B/C/D-like domain-containing protein</fullName>
    </recommendedName>
</protein>
<name>A0ABM7XD25_9BACT</name>
<evidence type="ECO:0000256" key="5">
    <source>
        <dbReference type="ARBA" id="ARBA00022692"/>
    </source>
</evidence>
<accession>A0ABM7XD25</accession>
<feature type="transmembrane region" description="Helical" evidence="8">
    <location>
        <begin position="316"/>
        <end position="332"/>
    </location>
</feature>
<evidence type="ECO:0000256" key="8">
    <source>
        <dbReference type="SAM" id="Phobius"/>
    </source>
</evidence>
<dbReference type="InterPro" id="IPR050297">
    <property type="entry name" value="LipidA_mod_glycosyltrf_83"/>
</dbReference>
<dbReference type="InterPro" id="IPR038731">
    <property type="entry name" value="RgtA/B/C-like"/>
</dbReference>
<proteinExistence type="predicted"/>
<feature type="transmembrane region" description="Helical" evidence="8">
    <location>
        <begin position="102"/>
        <end position="124"/>
    </location>
</feature>
<evidence type="ECO:0000256" key="6">
    <source>
        <dbReference type="ARBA" id="ARBA00022989"/>
    </source>
</evidence>
<dbReference type="Proteomes" id="UP001162734">
    <property type="component" value="Chromosome"/>
</dbReference>
<evidence type="ECO:0000256" key="1">
    <source>
        <dbReference type="ARBA" id="ARBA00004651"/>
    </source>
</evidence>
<evidence type="ECO:0000256" key="7">
    <source>
        <dbReference type="ARBA" id="ARBA00023136"/>
    </source>
</evidence>
<evidence type="ECO:0000256" key="4">
    <source>
        <dbReference type="ARBA" id="ARBA00022679"/>
    </source>
</evidence>
<evidence type="ECO:0000313" key="10">
    <source>
        <dbReference type="EMBL" id="BDG09779.1"/>
    </source>
</evidence>
<keyword evidence="7 8" id="KW-0472">Membrane</keyword>
<dbReference type="PANTHER" id="PTHR33908">
    <property type="entry name" value="MANNOSYLTRANSFERASE YKCB-RELATED"/>
    <property type="match status" value="1"/>
</dbReference>